<dbReference type="Proteomes" id="UP001150603">
    <property type="component" value="Unassembled WGS sequence"/>
</dbReference>
<organism evidence="1 2">
    <name type="scientific">Linderina macrospora</name>
    <dbReference type="NCBI Taxonomy" id="4868"/>
    <lineage>
        <taxon>Eukaryota</taxon>
        <taxon>Fungi</taxon>
        <taxon>Fungi incertae sedis</taxon>
        <taxon>Zoopagomycota</taxon>
        <taxon>Kickxellomycotina</taxon>
        <taxon>Kickxellomycetes</taxon>
        <taxon>Kickxellales</taxon>
        <taxon>Kickxellaceae</taxon>
        <taxon>Linderina</taxon>
    </lineage>
</organism>
<keyword evidence="2" id="KW-1185">Reference proteome</keyword>
<evidence type="ECO:0000313" key="2">
    <source>
        <dbReference type="Proteomes" id="UP001150603"/>
    </source>
</evidence>
<protein>
    <submittedName>
        <fullName evidence="1">Uncharacterized protein</fullName>
    </submittedName>
</protein>
<sequence>MANSIPTLPEVLESLQRRRQNETDLGIANVFFNNAMIAYYGAKVRLRKRYDAMYSPAAVDVFFKTLEDWDAQRLVKSLAGTSIRDGAAGSIVLYDVCRVEDNLLFHPEVAAATCKYTREALTANVELNMGKRLQPGFFILAFAGDEYVRKWAWRTLKLASDKNAVFDANSVILSFAG</sequence>
<dbReference type="EMBL" id="JANBPW010006392">
    <property type="protein sequence ID" value="KAJ1930546.1"/>
    <property type="molecule type" value="Genomic_DNA"/>
</dbReference>
<proteinExistence type="predicted"/>
<reference evidence="1" key="1">
    <citation type="submission" date="2022-07" db="EMBL/GenBank/DDBJ databases">
        <title>Phylogenomic reconstructions and comparative analyses of Kickxellomycotina fungi.</title>
        <authorList>
            <person name="Reynolds N.K."/>
            <person name="Stajich J.E."/>
            <person name="Barry K."/>
            <person name="Grigoriev I.V."/>
            <person name="Crous P."/>
            <person name="Smith M.E."/>
        </authorList>
    </citation>
    <scope>NUCLEOTIDE SEQUENCE</scope>
    <source>
        <strain evidence="1">NRRL 5244</strain>
    </source>
</reference>
<accession>A0ACC1IYG8</accession>
<evidence type="ECO:0000313" key="1">
    <source>
        <dbReference type="EMBL" id="KAJ1930546.1"/>
    </source>
</evidence>
<gene>
    <name evidence="1" type="ORF">FBU59_006964</name>
</gene>
<feature type="non-terminal residue" evidence="1">
    <location>
        <position position="177"/>
    </location>
</feature>
<name>A0ACC1IYG8_9FUNG</name>
<comment type="caution">
    <text evidence="1">The sequence shown here is derived from an EMBL/GenBank/DDBJ whole genome shotgun (WGS) entry which is preliminary data.</text>
</comment>